<protein>
    <submittedName>
        <fullName evidence="2">Uncharacterized protein</fullName>
    </submittedName>
</protein>
<dbReference type="RefSeq" id="WP_272168923.1">
    <property type="nucleotide sequence ID" value="NZ_JAQOSL010000006.1"/>
</dbReference>
<sequence length="46" mass="4663">MGSSPHHFCQEFSGALCAVAALMALVIRRRRPNAPTGGPSVAVAGA</sequence>
<keyword evidence="3" id="KW-1185">Reference proteome</keyword>
<evidence type="ECO:0000313" key="2">
    <source>
        <dbReference type="EMBL" id="MFC5807412.1"/>
    </source>
</evidence>
<comment type="caution">
    <text evidence="2">The sequence shown here is derived from an EMBL/GenBank/DDBJ whole genome shotgun (WGS) entry which is preliminary data.</text>
</comment>
<evidence type="ECO:0000313" key="3">
    <source>
        <dbReference type="Proteomes" id="UP001596112"/>
    </source>
</evidence>
<keyword evidence="1" id="KW-1133">Transmembrane helix</keyword>
<keyword evidence="1" id="KW-0812">Transmembrane</keyword>
<accession>A0ABW1B360</accession>
<evidence type="ECO:0000256" key="1">
    <source>
        <dbReference type="SAM" id="Phobius"/>
    </source>
</evidence>
<gene>
    <name evidence="2" type="ORF">ACFQGO_07785</name>
</gene>
<proteinExistence type="predicted"/>
<dbReference type="Proteomes" id="UP001596112">
    <property type="component" value="Unassembled WGS sequence"/>
</dbReference>
<feature type="transmembrane region" description="Helical" evidence="1">
    <location>
        <begin position="12"/>
        <end position="27"/>
    </location>
</feature>
<reference evidence="3" key="1">
    <citation type="journal article" date="2019" name="Int. J. Syst. Evol. Microbiol.">
        <title>The Global Catalogue of Microorganisms (GCM) 10K type strain sequencing project: providing services to taxonomists for standard genome sequencing and annotation.</title>
        <authorList>
            <consortium name="The Broad Institute Genomics Platform"/>
            <consortium name="The Broad Institute Genome Sequencing Center for Infectious Disease"/>
            <person name="Wu L."/>
            <person name="Ma J."/>
        </authorList>
    </citation>
    <scope>NUCLEOTIDE SEQUENCE [LARGE SCALE GENOMIC DNA]</scope>
    <source>
        <strain evidence="3">JCM 9918</strain>
    </source>
</reference>
<name>A0ABW1B360_9ACTN</name>
<organism evidence="2 3">
    <name type="scientific">Streptomyces heilongjiangensis</name>
    <dbReference type="NCBI Taxonomy" id="945052"/>
    <lineage>
        <taxon>Bacteria</taxon>
        <taxon>Bacillati</taxon>
        <taxon>Actinomycetota</taxon>
        <taxon>Actinomycetes</taxon>
        <taxon>Kitasatosporales</taxon>
        <taxon>Streptomycetaceae</taxon>
        <taxon>Streptomyces</taxon>
    </lineage>
</organism>
<keyword evidence="1" id="KW-0472">Membrane</keyword>
<dbReference type="EMBL" id="JBHSNZ010000004">
    <property type="protein sequence ID" value="MFC5807412.1"/>
    <property type="molecule type" value="Genomic_DNA"/>
</dbReference>